<dbReference type="OrthoDB" id="62853at2759"/>
<feature type="domain" description="PWWP" evidence="2">
    <location>
        <begin position="74"/>
        <end position="126"/>
    </location>
</feature>
<comment type="caution">
    <text evidence="3">The sequence shown here is derived from an EMBL/GenBank/DDBJ whole genome shotgun (WGS) entry which is preliminary data.</text>
</comment>
<evidence type="ECO:0000313" key="3">
    <source>
        <dbReference type="EMBL" id="KAG1342797.1"/>
    </source>
</evidence>
<accession>A0A8K0I967</accession>
<dbReference type="InterPro" id="IPR053063">
    <property type="entry name" value="PWWP_domain_containing_PDP"/>
</dbReference>
<dbReference type="SMART" id="SM00293">
    <property type="entry name" value="PWWP"/>
    <property type="match status" value="1"/>
</dbReference>
<dbReference type="InterPro" id="IPR000313">
    <property type="entry name" value="PWWP_dom"/>
</dbReference>
<dbReference type="PANTHER" id="PTHR42851">
    <property type="entry name" value="ALDOLASE-RELATED"/>
    <property type="match status" value="1"/>
</dbReference>
<keyword evidence="4" id="KW-1185">Reference proteome</keyword>
<dbReference type="PROSITE" id="PS50812">
    <property type="entry name" value="PWWP"/>
    <property type="match status" value="1"/>
</dbReference>
<dbReference type="Proteomes" id="UP000797356">
    <property type="component" value="Chromosome 5"/>
</dbReference>
<organism evidence="3 4">
    <name type="scientific">Cocos nucifera</name>
    <name type="common">Coconut palm</name>
    <dbReference type="NCBI Taxonomy" id="13894"/>
    <lineage>
        <taxon>Eukaryota</taxon>
        <taxon>Viridiplantae</taxon>
        <taxon>Streptophyta</taxon>
        <taxon>Embryophyta</taxon>
        <taxon>Tracheophyta</taxon>
        <taxon>Spermatophyta</taxon>
        <taxon>Magnoliopsida</taxon>
        <taxon>Liliopsida</taxon>
        <taxon>Arecaceae</taxon>
        <taxon>Arecoideae</taxon>
        <taxon>Cocoseae</taxon>
        <taxon>Attaleinae</taxon>
        <taxon>Cocos</taxon>
    </lineage>
</organism>
<dbReference type="GO" id="GO:0016301">
    <property type="term" value="F:kinase activity"/>
    <property type="evidence" value="ECO:0007669"/>
    <property type="project" value="UniProtKB-KW"/>
</dbReference>
<feature type="region of interest" description="Disordered" evidence="1">
    <location>
        <begin position="385"/>
        <end position="404"/>
    </location>
</feature>
<feature type="region of interest" description="Disordered" evidence="1">
    <location>
        <begin position="1"/>
        <end position="63"/>
    </location>
</feature>
<evidence type="ECO:0000259" key="2">
    <source>
        <dbReference type="PROSITE" id="PS50812"/>
    </source>
</evidence>
<feature type="compositionally biased region" description="Basic residues" evidence="1">
    <location>
        <begin position="535"/>
        <end position="545"/>
    </location>
</feature>
<dbReference type="AlphaFoldDB" id="A0A8K0I967"/>
<dbReference type="PANTHER" id="PTHR42851:SF12">
    <property type="entry name" value="PWWP DOMAIN PROTEIN"/>
    <property type="match status" value="1"/>
</dbReference>
<dbReference type="Gene3D" id="2.30.30.140">
    <property type="match status" value="1"/>
</dbReference>
<keyword evidence="3" id="KW-0418">Kinase</keyword>
<reference evidence="3" key="1">
    <citation type="journal article" date="2017" name="Gigascience">
        <title>The genome draft of coconut (Cocos nucifera).</title>
        <authorList>
            <person name="Xiao Y."/>
            <person name="Xu P."/>
            <person name="Fan H."/>
            <person name="Baudouin L."/>
            <person name="Xia W."/>
            <person name="Bocs S."/>
            <person name="Xu J."/>
            <person name="Li Q."/>
            <person name="Guo A."/>
            <person name="Zhou L."/>
            <person name="Li J."/>
            <person name="Wu Y."/>
            <person name="Ma Z."/>
            <person name="Armero A."/>
            <person name="Issali A.E."/>
            <person name="Liu N."/>
            <person name="Peng M."/>
            <person name="Yang Y."/>
        </authorList>
    </citation>
    <scope>NUCLEOTIDE SEQUENCE</scope>
    <source>
        <tissue evidence="3">Spear leaf of Hainan Tall coconut</tissue>
    </source>
</reference>
<feature type="compositionally biased region" description="Basic and acidic residues" evidence="1">
    <location>
        <begin position="498"/>
        <end position="518"/>
    </location>
</feature>
<sequence>METLEATETLPDDSSKKASETQTLEALGGPRLSELGFSPEEEPLAPAPGAEAKTPVSGLQPEAGEGEELHSFAVGDFVWGKIKSHPWWPGQVYDPSRASDHAKRAHRRDRSVLVAYFGDDTFAWCHPAQLRSFLLDFHQMVKQSSSRSFVSAVEDVVVEIGRCLELELTCHCVPPEVRPASARGQVGKAPVANFAPLEFLEHLRDVACDVSVVDMLEGAMLRGWVLAFGKGWTNGSAGYHRRRGVMDLVDKIDLDVPPGDLADSKEEEYWITGSSVVKGPKISTEKLFRNRKKRSMAKLIAEMDLDAVEVSDGEDEKVEEKVKEKVDSGKRKKKTENEKGSEMENVVVKGEEEGGSGRRERKKSKYLSPPYTYLSGYTKYVASPRSAEMKTPRKSIDSSGPLSPKSQTVLKCNCDTVQKEEDKMSPSFQVDSTSVHEILVEFLCTAVNPLRLKWNRLAKTIRGFFAIYRSSMYSSGSDCETYQKHLTESCGINSKTPVADRPELGKSEGKRKQKKDGTSGETTIVLGSDSANHSKQGKVGRKRRVRKDDTTVEPLVNLEPQIVDVPVEGKLSRRSRKGKDDANGESMVNLSQELLSPSEAAAKLGQKMVRRKGVANGKFPVELDHELSGRSQEGMSGHRRRKSKNAPNTLHVLDLDRAVANGPNEGKSGQKRRKKDGNNYGNPAALHMNFAPGITLPSRDDLISTFSKYGVLIESETELLQETASARVVFVKSTDAEKAFNGLDKTGVFGAPYATYRLRYLPALSSPPSSPIPVPKPPLPYIRKSLERMISSLAGSSTTVKETGCSDGLKPEARENLVGEMQGLLMKVNKMLNGPVAGTPS</sequence>
<dbReference type="EMBL" id="CM017876">
    <property type="protein sequence ID" value="KAG1342797.1"/>
    <property type="molecule type" value="Genomic_DNA"/>
</dbReference>
<feature type="compositionally biased region" description="Basic and acidic residues" evidence="1">
    <location>
        <begin position="349"/>
        <end position="358"/>
    </location>
</feature>
<reference evidence="3" key="2">
    <citation type="submission" date="2019-07" db="EMBL/GenBank/DDBJ databases">
        <authorList>
            <person name="Yang Y."/>
            <person name="Bocs S."/>
            <person name="Baudouin L."/>
        </authorList>
    </citation>
    <scope>NUCLEOTIDE SEQUENCE</scope>
    <source>
        <tissue evidence="3">Spear leaf of Hainan Tall coconut</tissue>
    </source>
</reference>
<dbReference type="CDD" id="cd05162">
    <property type="entry name" value="PWWP"/>
    <property type="match status" value="1"/>
</dbReference>
<keyword evidence="3" id="KW-0808">Transferase</keyword>
<name>A0A8K0I967_COCNU</name>
<feature type="compositionally biased region" description="Basic and acidic residues" evidence="1">
    <location>
        <begin position="318"/>
        <end position="342"/>
    </location>
</feature>
<feature type="region of interest" description="Disordered" evidence="1">
    <location>
        <begin position="624"/>
        <end position="682"/>
    </location>
</feature>
<proteinExistence type="predicted"/>
<protein>
    <submittedName>
        <fullName evidence="3">Putative Serine/threonine-protein kinase ATM</fullName>
    </submittedName>
</protein>
<feature type="region of interest" description="Disordered" evidence="1">
    <location>
        <begin position="492"/>
        <end position="546"/>
    </location>
</feature>
<feature type="compositionally biased region" description="Basic and acidic residues" evidence="1">
    <location>
        <begin position="387"/>
        <end position="396"/>
    </location>
</feature>
<evidence type="ECO:0000313" key="4">
    <source>
        <dbReference type="Proteomes" id="UP000797356"/>
    </source>
</evidence>
<gene>
    <name evidence="3" type="ORF">COCNU_05G010260</name>
</gene>
<evidence type="ECO:0000256" key="1">
    <source>
        <dbReference type="SAM" id="MobiDB-lite"/>
    </source>
</evidence>
<dbReference type="Pfam" id="PF00855">
    <property type="entry name" value="PWWP"/>
    <property type="match status" value="1"/>
</dbReference>
<dbReference type="SUPFAM" id="SSF63748">
    <property type="entry name" value="Tudor/PWWP/MBT"/>
    <property type="match status" value="1"/>
</dbReference>
<feature type="region of interest" description="Disordered" evidence="1">
    <location>
        <begin position="310"/>
        <end position="364"/>
    </location>
</feature>